<keyword evidence="5 13" id="KW-0812">Transmembrane</keyword>
<keyword evidence="3 13" id="KW-1003">Cell membrane</keyword>
<dbReference type="AlphaFoldDB" id="A0A1F6NT05"/>
<evidence type="ECO:0000256" key="3">
    <source>
        <dbReference type="ARBA" id="ARBA00022475"/>
    </source>
</evidence>
<comment type="function">
    <text evidence="13">Component of the F(0) channel, it forms part of the peripheral stalk, linking F(1) to F(0).</text>
</comment>
<evidence type="ECO:0000256" key="15">
    <source>
        <dbReference type="SAM" id="Coils"/>
    </source>
</evidence>
<dbReference type="GO" id="GO:0046961">
    <property type="term" value="F:proton-transporting ATPase activity, rotational mechanism"/>
    <property type="evidence" value="ECO:0007669"/>
    <property type="project" value="TreeGrafter"/>
</dbReference>
<dbReference type="Gene3D" id="6.10.250.1580">
    <property type="match status" value="1"/>
</dbReference>
<organism evidence="16 17">
    <name type="scientific">Candidatus Magasanikbacteria bacterium RIFOXYA1_FULL_40_8</name>
    <dbReference type="NCBI Taxonomy" id="1798694"/>
    <lineage>
        <taxon>Bacteria</taxon>
        <taxon>Candidatus Magasanikiibacteriota</taxon>
    </lineage>
</organism>
<comment type="similarity">
    <text evidence="1 13 14">Belongs to the ATPase B chain family.</text>
</comment>
<dbReference type="Proteomes" id="UP000177151">
    <property type="component" value="Unassembled WGS sequence"/>
</dbReference>
<evidence type="ECO:0000256" key="9">
    <source>
        <dbReference type="ARBA" id="ARBA00023136"/>
    </source>
</evidence>
<dbReference type="HAMAP" id="MF_01398">
    <property type="entry name" value="ATP_synth_b_bprime"/>
    <property type="match status" value="1"/>
</dbReference>
<evidence type="ECO:0000256" key="10">
    <source>
        <dbReference type="ARBA" id="ARBA00023310"/>
    </source>
</evidence>
<evidence type="ECO:0000256" key="4">
    <source>
        <dbReference type="ARBA" id="ARBA00022547"/>
    </source>
</evidence>
<evidence type="ECO:0000256" key="2">
    <source>
        <dbReference type="ARBA" id="ARBA00022448"/>
    </source>
</evidence>
<evidence type="ECO:0000313" key="16">
    <source>
        <dbReference type="EMBL" id="OGH87047.1"/>
    </source>
</evidence>
<keyword evidence="9 13" id="KW-0472">Membrane</keyword>
<comment type="caution">
    <text evidence="16">The sequence shown here is derived from an EMBL/GenBank/DDBJ whole genome shotgun (WGS) entry which is preliminary data.</text>
</comment>
<keyword evidence="10 13" id="KW-0066">ATP synthesis</keyword>
<comment type="subcellular location">
    <subcellularLocation>
        <location evidence="13">Cell membrane</location>
        <topology evidence="13">Single-pass membrane protein</topology>
    </subcellularLocation>
    <subcellularLocation>
        <location evidence="12">Endomembrane system</location>
        <topology evidence="12">Single-pass membrane protein</topology>
    </subcellularLocation>
</comment>
<keyword evidence="8 13" id="KW-0406">Ion transport</keyword>
<keyword evidence="15" id="KW-0175">Coiled coil</keyword>
<dbReference type="CDD" id="cd06503">
    <property type="entry name" value="ATP-synt_Fo_b"/>
    <property type="match status" value="1"/>
</dbReference>
<evidence type="ECO:0000256" key="7">
    <source>
        <dbReference type="ARBA" id="ARBA00022989"/>
    </source>
</evidence>
<gene>
    <name evidence="13" type="primary">atpF</name>
    <name evidence="16" type="ORF">A2206_00550</name>
</gene>
<proteinExistence type="inferred from homology"/>
<evidence type="ECO:0000256" key="11">
    <source>
        <dbReference type="ARBA" id="ARBA00025198"/>
    </source>
</evidence>
<protein>
    <recommendedName>
        <fullName evidence="13">ATP synthase subunit b</fullName>
    </recommendedName>
    <alternativeName>
        <fullName evidence="13">ATP synthase F(0) sector subunit b</fullName>
    </alternativeName>
    <alternativeName>
        <fullName evidence="13">ATPase subunit I</fullName>
    </alternativeName>
    <alternativeName>
        <fullName evidence="13">F-type ATPase subunit b</fullName>
        <shortName evidence="13">F-ATPase subunit b</shortName>
    </alternativeName>
</protein>
<dbReference type="EMBL" id="MFQP01000063">
    <property type="protein sequence ID" value="OGH87047.1"/>
    <property type="molecule type" value="Genomic_DNA"/>
</dbReference>
<keyword evidence="2 13" id="KW-0813">Transport</keyword>
<keyword evidence="7 13" id="KW-1133">Transmembrane helix</keyword>
<dbReference type="SUPFAM" id="SSF81573">
    <property type="entry name" value="F1F0 ATP synthase subunit B, membrane domain"/>
    <property type="match status" value="1"/>
</dbReference>
<evidence type="ECO:0000256" key="12">
    <source>
        <dbReference type="ARBA" id="ARBA00037847"/>
    </source>
</evidence>
<dbReference type="PANTHER" id="PTHR33445">
    <property type="entry name" value="ATP SYNTHASE SUBUNIT B', CHLOROPLASTIC"/>
    <property type="match status" value="1"/>
</dbReference>
<comment type="function">
    <text evidence="11 13">F(1)F(0) ATP synthase produces ATP from ADP in the presence of a proton or sodium gradient. F-type ATPases consist of two structural domains, F(1) containing the extramembraneous catalytic core and F(0) containing the membrane proton channel, linked together by a central stalk and a peripheral stalk. During catalysis, ATP synthesis in the catalytic domain of F(1) is coupled via a rotary mechanism of the central stalk subunits to proton translocation.</text>
</comment>
<evidence type="ECO:0000256" key="1">
    <source>
        <dbReference type="ARBA" id="ARBA00005513"/>
    </source>
</evidence>
<dbReference type="GO" id="GO:0005886">
    <property type="term" value="C:plasma membrane"/>
    <property type="evidence" value="ECO:0007669"/>
    <property type="project" value="UniProtKB-SubCell"/>
</dbReference>
<reference evidence="16 17" key="1">
    <citation type="journal article" date="2016" name="Nat. Commun.">
        <title>Thousands of microbial genomes shed light on interconnected biogeochemical processes in an aquifer system.</title>
        <authorList>
            <person name="Anantharaman K."/>
            <person name="Brown C.T."/>
            <person name="Hug L.A."/>
            <person name="Sharon I."/>
            <person name="Castelle C.J."/>
            <person name="Probst A.J."/>
            <person name="Thomas B.C."/>
            <person name="Singh A."/>
            <person name="Wilkins M.J."/>
            <person name="Karaoz U."/>
            <person name="Brodie E.L."/>
            <person name="Williams K.H."/>
            <person name="Hubbard S.S."/>
            <person name="Banfield J.F."/>
        </authorList>
    </citation>
    <scope>NUCLEOTIDE SEQUENCE [LARGE SCALE GENOMIC DNA]</scope>
</reference>
<dbReference type="InterPro" id="IPR050059">
    <property type="entry name" value="ATP_synthase_B_chain"/>
</dbReference>
<evidence type="ECO:0000313" key="17">
    <source>
        <dbReference type="Proteomes" id="UP000177151"/>
    </source>
</evidence>
<evidence type="ECO:0000256" key="14">
    <source>
        <dbReference type="RuleBase" id="RU003848"/>
    </source>
</evidence>
<keyword evidence="6 13" id="KW-0375">Hydrogen ion transport</keyword>
<name>A0A1F6NT05_9BACT</name>
<dbReference type="InterPro" id="IPR002146">
    <property type="entry name" value="ATP_synth_b/b'su_bac/chlpt"/>
</dbReference>
<feature type="coiled-coil region" evidence="15">
    <location>
        <begin position="60"/>
        <end position="97"/>
    </location>
</feature>
<evidence type="ECO:0000256" key="5">
    <source>
        <dbReference type="ARBA" id="ARBA00022692"/>
    </source>
</evidence>
<dbReference type="PANTHER" id="PTHR33445:SF1">
    <property type="entry name" value="ATP SYNTHASE SUBUNIT B"/>
    <property type="match status" value="1"/>
</dbReference>
<sequence>MSVNNNENTIEETTEVHEAVASDGGIAASLGLNAQLFVFQLINFAIVAGIVWFMILKPLVKKMEERKKQIDESIDNAKRVETNLAESERQYQLKIDEAKVEANKIIELSHEEGKKLGKMLKDKAHNDIELLVMQAKKNIEIDKQEMKEEIKKETVELIVLAMEKILGERLPENIDQKFIKKILEEKK</sequence>
<keyword evidence="4 13" id="KW-0138">CF(0)</keyword>
<accession>A0A1F6NT05</accession>
<evidence type="ECO:0000256" key="8">
    <source>
        <dbReference type="ARBA" id="ARBA00023065"/>
    </source>
</evidence>
<dbReference type="GO" id="GO:0012505">
    <property type="term" value="C:endomembrane system"/>
    <property type="evidence" value="ECO:0007669"/>
    <property type="project" value="UniProtKB-SubCell"/>
</dbReference>
<evidence type="ECO:0000256" key="6">
    <source>
        <dbReference type="ARBA" id="ARBA00022781"/>
    </source>
</evidence>
<feature type="transmembrane region" description="Helical" evidence="13">
    <location>
        <begin position="37"/>
        <end position="60"/>
    </location>
</feature>
<comment type="subunit">
    <text evidence="13">F-type ATPases have 2 components, F(1) - the catalytic core - and F(0) - the membrane proton channel. F(1) has five subunits: alpha(3), beta(3), gamma(1), delta(1), epsilon(1). F(0) has three main subunits: a(1), b(2) and c(10-14). The alpha and beta chains form an alternating ring which encloses part of the gamma chain. F(1) is attached to F(0) by a central stalk formed by the gamma and epsilon chains, while a peripheral stalk is formed by the delta and b chains.</text>
</comment>
<dbReference type="NCBIfam" id="TIGR01144">
    <property type="entry name" value="ATP_synt_b"/>
    <property type="match status" value="1"/>
</dbReference>
<dbReference type="GO" id="GO:0046933">
    <property type="term" value="F:proton-transporting ATP synthase activity, rotational mechanism"/>
    <property type="evidence" value="ECO:0007669"/>
    <property type="project" value="UniProtKB-UniRule"/>
</dbReference>
<dbReference type="GO" id="GO:0045259">
    <property type="term" value="C:proton-transporting ATP synthase complex"/>
    <property type="evidence" value="ECO:0007669"/>
    <property type="project" value="UniProtKB-KW"/>
</dbReference>
<dbReference type="InterPro" id="IPR028987">
    <property type="entry name" value="ATP_synth_B-like_membr_sf"/>
</dbReference>
<dbReference type="Pfam" id="PF00430">
    <property type="entry name" value="ATP-synt_B"/>
    <property type="match status" value="1"/>
</dbReference>
<dbReference type="InterPro" id="IPR005864">
    <property type="entry name" value="ATP_synth_F0_bsu_bac"/>
</dbReference>
<evidence type="ECO:0000256" key="13">
    <source>
        <dbReference type="HAMAP-Rule" id="MF_01398"/>
    </source>
</evidence>